<dbReference type="EMBL" id="FWEW01000251">
    <property type="protein sequence ID" value="SLM34185.1"/>
    <property type="molecule type" value="Genomic_DNA"/>
</dbReference>
<dbReference type="InterPro" id="IPR036322">
    <property type="entry name" value="WD40_repeat_dom_sf"/>
</dbReference>
<name>A0A1W5CTX4_9LECA</name>
<reference evidence="4" key="1">
    <citation type="submission" date="2017-03" db="EMBL/GenBank/DDBJ databases">
        <authorList>
            <person name="Sharma R."/>
            <person name="Thines M."/>
        </authorList>
    </citation>
    <scope>NUCLEOTIDE SEQUENCE [LARGE SCALE GENOMIC DNA]</scope>
</reference>
<evidence type="ECO:0000313" key="4">
    <source>
        <dbReference type="Proteomes" id="UP000192927"/>
    </source>
</evidence>
<evidence type="ECO:0000313" key="3">
    <source>
        <dbReference type="EMBL" id="SLM34185.1"/>
    </source>
</evidence>
<keyword evidence="4" id="KW-1185">Reference proteome</keyword>
<dbReference type="AlphaFoldDB" id="A0A1W5CTX4"/>
<keyword evidence="2" id="KW-0677">Repeat</keyword>
<dbReference type="GO" id="GO:0080008">
    <property type="term" value="C:Cul4-RING E3 ubiquitin ligase complex"/>
    <property type="evidence" value="ECO:0007669"/>
    <property type="project" value="TreeGrafter"/>
</dbReference>
<dbReference type="InterPro" id="IPR045151">
    <property type="entry name" value="DCAF8"/>
</dbReference>
<organism evidence="3 4">
    <name type="scientific">Lasallia pustulata</name>
    <dbReference type="NCBI Taxonomy" id="136370"/>
    <lineage>
        <taxon>Eukaryota</taxon>
        <taxon>Fungi</taxon>
        <taxon>Dikarya</taxon>
        <taxon>Ascomycota</taxon>
        <taxon>Pezizomycotina</taxon>
        <taxon>Lecanoromycetes</taxon>
        <taxon>OSLEUM clade</taxon>
        <taxon>Umbilicariomycetidae</taxon>
        <taxon>Umbilicariales</taxon>
        <taxon>Umbilicariaceae</taxon>
        <taxon>Lasallia</taxon>
    </lineage>
</organism>
<dbReference type="GO" id="GO:0045717">
    <property type="term" value="P:negative regulation of fatty acid biosynthetic process"/>
    <property type="evidence" value="ECO:0007669"/>
    <property type="project" value="TreeGrafter"/>
</dbReference>
<protein>
    <submittedName>
        <fullName evidence="3">WD40/YVTN repeat-like-containing domain</fullName>
    </submittedName>
</protein>
<dbReference type="PANTHER" id="PTHR15574">
    <property type="entry name" value="WD REPEAT DOMAIN-CONTAINING FAMILY"/>
    <property type="match status" value="1"/>
</dbReference>
<sequence>MWQSALERRKLREQVQAHVPCSSHTRQYRGHCNVKTVKDVNFFGMQDEYVVSGSDSGHLFIWDKKTTQLVNILEGDGEVVNVVQGHP</sequence>
<evidence type="ECO:0000256" key="1">
    <source>
        <dbReference type="ARBA" id="ARBA00022574"/>
    </source>
</evidence>
<evidence type="ECO:0000256" key="2">
    <source>
        <dbReference type="ARBA" id="ARBA00022737"/>
    </source>
</evidence>
<dbReference type="Gene3D" id="2.130.10.10">
    <property type="entry name" value="YVTN repeat-like/Quinoprotein amine dehydrogenase"/>
    <property type="match status" value="1"/>
</dbReference>
<dbReference type="InterPro" id="IPR015943">
    <property type="entry name" value="WD40/YVTN_repeat-like_dom_sf"/>
</dbReference>
<dbReference type="PANTHER" id="PTHR15574:SF40">
    <property type="entry name" value="WD AND TETRATRICOPEPTIDE REPEATS PROTEIN 1"/>
    <property type="match status" value="1"/>
</dbReference>
<dbReference type="GO" id="GO:0005737">
    <property type="term" value="C:cytoplasm"/>
    <property type="evidence" value="ECO:0007669"/>
    <property type="project" value="TreeGrafter"/>
</dbReference>
<proteinExistence type="predicted"/>
<accession>A0A1W5CTX4</accession>
<dbReference type="SUPFAM" id="SSF50978">
    <property type="entry name" value="WD40 repeat-like"/>
    <property type="match status" value="1"/>
</dbReference>
<keyword evidence="1" id="KW-0853">WD repeat</keyword>
<dbReference type="Proteomes" id="UP000192927">
    <property type="component" value="Unassembled WGS sequence"/>
</dbReference>